<dbReference type="GO" id="GO:0044423">
    <property type="term" value="C:virion component"/>
    <property type="evidence" value="ECO:0007669"/>
    <property type="project" value="UniProtKB-KW"/>
</dbReference>
<evidence type="ECO:0000256" key="1">
    <source>
        <dbReference type="ARBA" id="ARBA00004328"/>
    </source>
</evidence>
<organism evidence="4">
    <name type="scientific">Soybean thrips permutotetra-like virus 1</name>
    <dbReference type="NCBI Taxonomy" id="2802956"/>
    <lineage>
        <taxon>Viruses</taxon>
        <taxon>Riboviria</taxon>
        <taxon>Orthornavirae</taxon>
        <taxon>Permutotetraviridae</taxon>
    </lineage>
</organism>
<name>A0A7T8JIG3_9VIRU</name>
<dbReference type="SUPFAM" id="SSF88633">
    <property type="entry name" value="Positive stranded ssRNA viruses"/>
    <property type="match status" value="1"/>
</dbReference>
<reference evidence="4" key="1">
    <citation type="journal article" date="2020" name="Viruses">
        <title>Soybean Thrips (Thysanoptera: Thripidae) Harbor Highly Diverse Populations of Arthropod, Fungal and Plant Viruses.</title>
        <authorList>
            <person name="Thekke-Veetil T."/>
            <person name="Lagos-Kutz D."/>
            <person name="McCoppin N.K."/>
            <person name="Hartman G.L."/>
            <person name="Ju H.K."/>
            <person name="Lim H.S."/>
            <person name="Domier L.L."/>
        </authorList>
    </citation>
    <scope>NUCLEOTIDE SEQUENCE</scope>
    <source>
        <strain evidence="4">STN1</strain>
    </source>
</reference>
<feature type="region of interest" description="Disordered" evidence="3">
    <location>
        <begin position="1"/>
        <end position="49"/>
    </location>
</feature>
<keyword evidence="2" id="KW-0946">Virion</keyword>
<dbReference type="EMBL" id="MT240780">
    <property type="protein sequence ID" value="QQP18760.1"/>
    <property type="molecule type" value="Genomic_RNA"/>
</dbReference>
<dbReference type="Gene3D" id="2.60.120.20">
    <property type="match status" value="1"/>
</dbReference>
<proteinExistence type="predicted"/>
<protein>
    <submittedName>
        <fullName evidence="4">Uncharacterized protein</fullName>
    </submittedName>
</protein>
<evidence type="ECO:0000256" key="3">
    <source>
        <dbReference type="SAM" id="MobiDB-lite"/>
    </source>
</evidence>
<dbReference type="InterPro" id="IPR029053">
    <property type="entry name" value="Viral_coat"/>
</dbReference>
<evidence type="ECO:0000313" key="4">
    <source>
        <dbReference type="EMBL" id="QQP18760.1"/>
    </source>
</evidence>
<feature type="compositionally biased region" description="Basic residues" evidence="3">
    <location>
        <begin position="1"/>
        <end position="12"/>
    </location>
</feature>
<sequence length="385" mass="42515">MTKTKTQKLRRKMEREMKAAALQSTKAQPRQPTQKPQNQQKSGRWRNQASKTVLSGQDLITVKALPANTALGTPVLKVALSPFSLPDTRWALLTSPYARWRPLRLRMWVQPSAGTTVSGSYVMGWTPDLKQEFKAGVGAIRVASALVPSSTARISARCSINIPTQTSQRWLFVEGDGPEDVHHGMVVCVLSSELGSLTSDSKISLTLYLDWTVEVDGVALPAASNDVPEVVVYASDSYTPYFSDSVSGWLEGKYLTLKHKEGGDAVPFPEMETDVVYQVQAPYGVTYFDAAGTKHSAMFGAACTEEAPYNKNMAIFETFSSAQSFVQDRTKHKPLAFFKAGNFVVPESPGWRVLWRKPSQLTAPLFDNTQRRRLQSSASSSYSFL</sequence>
<feature type="compositionally biased region" description="Polar residues" evidence="3">
    <location>
        <begin position="22"/>
        <end position="49"/>
    </location>
</feature>
<accession>A0A7T8JIG3</accession>
<evidence type="ECO:0000256" key="2">
    <source>
        <dbReference type="ARBA" id="ARBA00022844"/>
    </source>
</evidence>
<comment type="subcellular location">
    <subcellularLocation>
        <location evidence="1">Virion</location>
    </subcellularLocation>
</comment>